<keyword evidence="2" id="KW-1185">Reference proteome</keyword>
<protein>
    <submittedName>
        <fullName evidence="1">Uncharacterized protein</fullName>
    </submittedName>
</protein>
<dbReference type="AlphaFoldDB" id="A0A9D3YJ80"/>
<reference evidence="1" key="2">
    <citation type="submission" date="2020-11" db="EMBL/GenBank/DDBJ databases">
        <authorList>
            <person name="McCartney M.A."/>
            <person name="Auch B."/>
            <person name="Kono T."/>
            <person name="Mallez S."/>
            <person name="Becker A."/>
            <person name="Gohl D.M."/>
            <person name="Silverstein K.A.T."/>
            <person name="Koren S."/>
            <person name="Bechman K.B."/>
            <person name="Herman A."/>
            <person name="Abrahante J.E."/>
            <person name="Garbe J."/>
        </authorList>
    </citation>
    <scope>NUCLEOTIDE SEQUENCE</scope>
    <source>
        <strain evidence="1">Duluth1</strain>
        <tissue evidence="1">Whole animal</tissue>
    </source>
</reference>
<proteinExistence type="predicted"/>
<evidence type="ECO:0000313" key="1">
    <source>
        <dbReference type="EMBL" id="KAH3699860.1"/>
    </source>
</evidence>
<dbReference type="Proteomes" id="UP000828390">
    <property type="component" value="Unassembled WGS sequence"/>
</dbReference>
<organism evidence="1 2">
    <name type="scientific">Dreissena polymorpha</name>
    <name type="common">Zebra mussel</name>
    <name type="synonym">Mytilus polymorpha</name>
    <dbReference type="NCBI Taxonomy" id="45954"/>
    <lineage>
        <taxon>Eukaryota</taxon>
        <taxon>Metazoa</taxon>
        <taxon>Spiralia</taxon>
        <taxon>Lophotrochozoa</taxon>
        <taxon>Mollusca</taxon>
        <taxon>Bivalvia</taxon>
        <taxon>Autobranchia</taxon>
        <taxon>Heteroconchia</taxon>
        <taxon>Euheterodonta</taxon>
        <taxon>Imparidentia</taxon>
        <taxon>Neoheterodontei</taxon>
        <taxon>Myida</taxon>
        <taxon>Dreissenoidea</taxon>
        <taxon>Dreissenidae</taxon>
        <taxon>Dreissena</taxon>
    </lineage>
</organism>
<accession>A0A9D3YJ80</accession>
<comment type="caution">
    <text evidence="1">The sequence shown here is derived from an EMBL/GenBank/DDBJ whole genome shotgun (WGS) entry which is preliminary data.</text>
</comment>
<name>A0A9D3YJ80_DREPO</name>
<gene>
    <name evidence="1" type="ORF">DPMN_074822</name>
</gene>
<evidence type="ECO:0000313" key="2">
    <source>
        <dbReference type="Proteomes" id="UP000828390"/>
    </source>
</evidence>
<reference evidence="1" key="1">
    <citation type="journal article" date="2019" name="bioRxiv">
        <title>The Genome of the Zebra Mussel, Dreissena polymorpha: A Resource for Invasive Species Research.</title>
        <authorList>
            <person name="McCartney M.A."/>
            <person name="Auch B."/>
            <person name="Kono T."/>
            <person name="Mallez S."/>
            <person name="Zhang Y."/>
            <person name="Obille A."/>
            <person name="Becker A."/>
            <person name="Abrahante J.E."/>
            <person name="Garbe J."/>
            <person name="Badalamenti J.P."/>
            <person name="Herman A."/>
            <person name="Mangelson H."/>
            <person name="Liachko I."/>
            <person name="Sullivan S."/>
            <person name="Sone E.D."/>
            <person name="Koren S."/>
            <person name="Silverstein K.A.T."/>
            <person name="Beckman K.B."/>
            <person name="Gohl D.M."/>
        </authorList>
    </citation>
    <scope>NUCLEOTIDE SEQUENCE</scope>
    <source>
        <strain evidence="1">Duluth1</strain>
        <tissue evidence="1">Whole animal</tissue>
    </source>
</reference>
<sequence length="93" mass="10828">MVLDSDYDTEFELKSQKRSTQLRHKYEQSRAKICHMPYLASVYPAQPRHPHKSSRELLCTPLRPQNLSLIYTGQRSSLQDCANVLEARLLRLA</sequence>
<dbReference type="EMBL" id="JAIWYP010000015">
    <property type="protein sequence ID" value="KAH3699860.1"/>
    <property type="molecule type" value="Genomic_DNA"/>
</dbReference>